<dbReference type="GO" id="GO:0005634">
    <property type="term" value="C:nucleus"/>
    <property type="evidence" value="ECO:0007669"/>
    <property type="project" value="UniProtKB-SubCell"/>
</dbReference>
<feature type="compositionally biased region" description="Basic and acidic residues" evidence="9">
    <location>
        <begin position="923"/>
        <end position="941"/>
    </location>
</feature>
<dbReference type="GO" id="GO:0000400">
    <property type="term" value="F:four-way junction DNA binding"/>
    <property type="evidence" value="ECO:0007669"/>
    <property type="project" value="TreeGrafter"/>
</dbReference>
<keyword evidence="3" id="KW-0547">Nucleotide-binding</keyword>
<dbReference type="GO" id="GO:0045003">
    <property type="term" value="P:double-strand break repair via synthesis-dependent strand annealing"/>
    <property type="evidence" value="ECO:0007669"/>
    <property type="project" value="TreeGrafter"/>
</dbReference>
<dbReference type="PANTHER" id="PTHR14025">
    <property type="entry name" value="FANCONI ANEMIA GROUP M FANCM FAMILY MEMBER"/>
    <property type="match status" value="1"/>
</dbReference>
<feature type="compositionally biased region" description="Basic and acidic residues" evidence="9">
    <location>
        <begin position="884"/>
        <end position="899"/>
    </location>
</feature>
<comment type="subunit">
    <text evidence="8">Interacts with the MHF histone-fold complex to form the FANCM-MHF complex.</text>
</comment>
<dbReference type="EMBL" id="CBTN010000003">
    <property type="protein sequence ID" value="CDH49349.1"/>
    <property type="molecule type" value="Genomic_DNA"/>
</dbReference>
<dbReference type="VEuPathDB" id="FungiDB:LCOR_01096.1"/>
<reference evidence="14" key="1">
    <citation type="submission" date="2013-08" db="EMBL/GenBank/DDBJ databases">
        <title>Gene expansion shapes genome architecture in the human pathogen Lichtheimia corymbifera: an evolutionary genomics analysis in the ancient terrestrial Mucorales (Mucoromycotina).</title>
        <authorList>
            <person name="Schwartze V.U."/>
            <person name="Winter S."/>
            <person name="Shelest E."/>
            <person name="Marcet-Houben M."/>
            <person name="Horn F."/>
            <person name="Wehner S."/>
            <person name="Hoffmann K."/>
            <person name="Riege K."/>
            <person name="Sammeth M."/>
            <person name="Nowrousian M."/>
            <person name="Valiante V."/>
            <person name="Linde J."/>
            <person name="Jacobsen I.D."/>
            <person name="Marz M."/>
            <person name="Brakhage A.A."/>
            <person name="Gabaldon T."/>
            <person name="Bocker S."/>
            <person name="Voigt K."/>
        </authorList>
    </citation>
    <scope>NUCLEOTIDE SEQUENCE [LARGE SCALE GENOMIC DNA]</scope>
    <source>
        <strain evidence="14">FSU 9682</strain>
    </source>
</reference>
<evidence type="ECO:0000259" key="12">
    <source>
        <dbReference type="PROSITE" id="PS51192"/>
    </source>
</evidence>
<feature type="compositionally biased region" description="Polar residues" evidence="9">
    <location>
        <begin position="1408"/>
        <end position="1418"/>
    </location>
</feature>
<comment type="function">
    <text evidence="8">ATP-dependent DNA helicase involved in DNA damage repair by homologous recombination and in genome maintenance. Capable of unwinding D-loops. Plays a role in limiting crossover recombinants during mitotic DNA double-strand break (DSB) repair. Component of a FANCM-MHF complex which promotes gene conversion at blocked replication forks, probably by reversal of the stalled fork.</text>
</comment>
<comment type="similarity">
    <text evidence="2 8">Belongs to the DEAD box helicase family. DEAH subfamily. FANCM sub-subfamily.</text>
</comment>
<feature type="region of interest" description="Disordered" evidence="9">
    <location>
        <begin position="1079"/>
        <end position="1098"/>
    </location>
</feature>
<dbReference type="InterPro" id="IPR027417">
    <property type="entry name" value="P-loop_NTPase"/>
</dbReference>
<keyword evidence="10" id="KW-0812">Transmembrane</keyword>
<proteinExistence type="inferred from homology"/>
<dbReference type="STRING" id="1263082.A0A068RH76"/>
<dbReference type="InterPro" id="IPR001650">
    <property type="entry name" value="Helicase_C-like"/>
</dbReference>
<keyword evidence="4" id="KW-0378">Hydrolase</keyword>
<feature type="compositionally biased region" description="Pro residues" evidence="9">
    <location>
        <begin position="149"/>
        <end position="159"/>
    </location>
</feature>
<dbReference type="EC" id="3.6.4.12" evidence="8"/>
<evidence type="ECO:0000256" key="8">
    <source>
        <dbReference type="RuleBase" id="RU367027"/>
    </source>
</evidence>
<dbReference type="CDD" id="cd12091">
    <property type="entry name" value="FANCM_ID"/>
    <property type="match status" value="1"/>
</dbReference>
<comment type="caution">
    <text evidence="14">The sequence shown here is derived from an EMBL/GenBank/DDBJ whole genome shotgun (WGS) entry which is preliminary data.</text>
</comment>
<dbReference type="SUPFAM" id="SSF52540">
    <property type="entry name" value="P-loop containing nucleoside triphosphate hydrolases"/>
    <property type="match status" value="1"/>
</dbReference>
<feature type="chain" id="PRO_5001652595" description="ATP-dependent DNA helicase" evidence="11">
    <location>
        <begin position="27"/>
        <end position="1517"/>
    </location>
</feature>
<dbReference type="SMART" id="SM00487">
    <property type="entry name" value="DEXDc"/>
    <property type="match status" value="1"/>
</dbReference>
<sequence>MEVNSRAVARLSPLFLFFFHTRVAMNDDLEGIDDDFDFDDDLLAAAVEEAEKQAARQSEKQQEQPIVIDNDDDDEFDDLDTDCLILATETAEKQRNIVQRPGMQQPLTSFFSSTSQRQQQQSSSNRSQPSSSSISTSSILLGSNDFDNPPTPPPPPPADTPCAHVFDANELPTWIYPINYPLRLYQFNIVKKALFYNTLVALPTGLGKTFIAAVVMFNYWRWFPQSKIIFMAPTKPLVAQQIEACFKVCGIPQSELIEITGQINRGKRKELWRSHRVFFMTPQTLKNDLESRICPAHQIACIVVDEAHKATGAYAYGEVVKLISREQDQYRILALTATPGTNLMNVQTVVKQLHITNIQIRTEESMDIQEYSFGKRIQHITVRLSYMEGAMGVVPEIMSQFRDKFFQPALNRLNRFQAIFTTDAERNTPFGLLQAQKHFSANARNMNYAVKSMVATDFSIAQALSRAYDYLVHHGIAPFVEHLESFLKDLQDIADSGKNLPKEKYKLLRDYQLKNMIEDLKQRQTQPGFMGHPKMERLLSTVLDHLSNNNEQDTRIIVFSSFRSSVNEIIRVLDQHKPMVNCSLFVGQAGGRDGRKGLNQREQKEIVERFKRGELNVLVATAIGEEGLDIGEVDLIICYDSQSSPIRMLQRMGRTGRKRQGRCVMIMTEQEERKYSQAKAAYNQVQRAIARGGDIEYHATNPSVLPEKYRPVWCQKRLDIGTFFKPAARKSKRTKAVESNGTLNDATRQEFLHSLGSGTLEEAFEKHWPPKERSPMERAKRYLPTNVQPTSHHRVGHSRRTMQFVSIIKNMERRLLREMMDGDESSQPGNSQPQFNNDELIMPTRSSRTTDELILPTPIRPRQPGPKQSTLSTFLNKGKAPVNNDHRQPPDAPPTRDDIVNQPVPNNDIQTTKRKATTPPAVPDKRPRVGSPSRDEPRHDEDIEIDFDLGSDDDGAPQQPAAPVVTTTAATSNTDYDQLVAEFDFDYCTQDLQEDKQQDESFERILPPELSKTAPLMDESPVKTSPNPQTPIIKDDVNIAPAMLKWLTTRPPPFSETAALLVQERMNVIKIKAWLTNETAPAPPTKTRSSTPSFGDDDDFEIDFDMLEALENKIPIQDTPFDASFHQMLENKVGEDYEGAPSSFHGPADEDDLPSSHTGFQSPIHHNPIASSSSSKDKRPSQPLSSPAQQPPLQPSSPKQQQQLAVSSSPDRFMQTTPIHDDMSDKTLSPSPLRRAMLNDQGNHTNRVEFIPPSPLSRRRPLPPSPSPSAIIDIRSPDNNKASSPLRKSITVNEARSIVSSSSSPTHAHIIISPERSRFSSPSPVFARRRRNGKMRIASDDDDEADNDEKSRSVPEMNGNGQRQRQKRNQHHNPFLDLEAELSSDEENNNKGGGRRGGVASDDDDEGCSNTTDLSRMDSSFIDDDEEGGEVASSEDVQNIYRISLMSQPPPRDGENAVFSARRKTWLDKFHAEKWLQPQMEDDEEDDIVNMSRLTEEAENETLALEVMSSNDDDDFM</sequence>
<dbReference type="Gene3D" id="3.40.50.300">
    <property type="entry name" value="P-loop containing nucleotide triphosphate hydrolases"/>
    <property type="match status" value="2"/>
</dbReference>
<keyword evidence="6" id="KW-0067">ATP-binding</keyword>
<dbReference type="PROSITE" id="PS51192">
    <property type="entry name" value="HELICASE_ATP_BIND_1"/>
    <property type="match status" value="1"/>
</dbReference>
<dbReference type="GO" id="GO:0036297">
    <property type="term" value="P:interstrand cross-link repair"/>
    <property type="evidence" value="ECO:0007669"/>
    <property type="project" value="UniProtKB-ARBA"/>
</dbReference>
<evidence type="ECO:0000313" key="15">
    <source>
        <dbReference type="Proteomes" id="UP000027586"/>
    </source>
</evidence>
<evidence type="ECO:0000256" key="2">
    <source>
        <dbReference type="ARBA" id="ARBA00009889"/>
    </source>
</evidence>
<dbReference type="Proteomes" id="UP000027586">
    <property type="component" value="Unassembled WGS sequence"/>
</dbReference>
<evidence type="ECO:0000256" key="1">
    <source>
        <dbReference type="ARBA" id="ARBA00004123"/>
    </source>
</evidence>
<dbReference type="FunFam" id="3.40.50.300:FF:000861">
    <property type="entry name" value="Fanconi anemia, complementation group M"/>
    <property type="match status" value="1"/>
</dbReference>
<dbReference type="CDD" id="cd18033">
    <property type="entry name" value="DEXDc_FANCM"/>
    <property type="match status" value="1"/>
</dbReference>
<evidence type="ECO:0000256" key="7">
    <source>
        <dbReference type="ARBA" id="ARBA00023242"/>
    </source>
</evidence>
<feature type="signal peptide" evidence="11">
    <location>
        <begin position="1"/>
        <end position="26"/>
    </location>
</feature>
<dbReference type="GO" id="GO:0005524">
    <property type="term" value="F:ATP binding"/>
    <property type="evidence" value="ECO:0007669"/>
    <property type="project" value="UniProtKB-UniRule"/>
</dbReference>
<keyword evidence="10" id="KW-1133">Transmembrane helix</keyword>
<evidence type="ECO:0000313" key="14">
    <source>
        <dbReference type="EMBL" id="CDH49349.1"/>
    </source>
</evidence>
<feature type="domain" description="Helicase ATP-binding" evidence="12">
    <location>
        <begin position="189"/>
        <end position="357"/>
    </location>
</feature>
<dbReference type="GO" id="GO:0043138">
    <property type="term" value="F:3'-5' DNA helicase activity"/>
    <property type="evidence" value="ECO:0007669"/>
    <property type="project" value="InterPro"/>
</dbReference>
<feature type="compositionally biased region" description="Polar residues" evidence="9">
    <location>
        <begin position="1205"/>
        <end position="1218"/>
    </location>
</feature>
<feature type="region of interest" description="Disordered" evidence="9">
    <location>
        <begin position="107"/>
        <end position="163"/>
    </location>
</feature>
<dbReference type="GO" id="GO:0009378">
    <property type="term" value="F:four-way junction helicase activity"/>
    <property type="evidence" value="ECO:0007669"/>
    <property type="project" value="TreeGrafter"/>
</dbReference>
<feature type="compositionally biased region" description="Acidic residues" evidence="9">
    <location>
        <begin position="942"/>
        <end position="955"/>
    </location>
</feature>
<keyword evidence="15" id="KW-1185">Reference proteome</keyword>
<evidence type="ECO:0000256" key="10">
    <source>
        <dbReference type="SAM" id="Phobius"/>
    </source>
</evidence>
<feature type="region of interest" description="Disordered" evidence="9">
    <location>
        <begin position="1382"/>
        <end position="1436"/>
    </location>
</feature>
<dbReference type="Pfam" id="PF00271">
    <property type="entry name" value="Helicase_C"/>
    <property type="match status" value="1"/>
</dbReference>
<comment type="subcellular location">
    <subcellularLocation>
        <location evidence="1 8">Nucleus</location>
    </subcellularLocation>
</comment>
<dbReference type="GO" id="GO:0016887">
    <property type="term" value="F:ATP hydrolysis activity"/>
    <property type="evidence" value="ECO:0007669"/>
    <property type="project" value="RHEA"/>
</dbReference>
<feature type="region of interest" description="Disordered" evidence="9">
    <location>
        <begin position="846"/>
        <end position="963"/>
    </location>
</feature>
<dbReference type="InterPro" id="IPR044749">
    <property type="entry name" value="FANCM_DEXDc"/>
</dbReference>
<feature type="region of interest" description="Disordered" evidence="9">
    <location>
        <begin position="1136"/>
        <end position="1369"/>
    </location>
</feature>
<feature type="domain" description="Helicase C-terminal" evidence="13">
    <location>
        <begin position="541"/>
        <end position="703"/>
    </location>
</feature>
<keyword evidence="5 14" id="KW-0347">Helicase</keyword>
<keyword evidence="10" id="KW-0472">Membrane</keyword>
<evidence type="ECO:0000256" key="6">
    <source>
        <dbReference type="ARBA" id="ARBA00022840"/>
    </source>
</evidence>
<feature type="transmembrane region" description="Helical" evidence="10">
    <location>
        <begin position="193"/>
        <end position="220"/>
    </location>
</feature>
<feature type="compositionally biased region" description="Low complexity" evidence="9">
    <location>
        <begin position="109"/>
        <end position="144"/>
    </location>
</feature>
<gene>
    <name evidence="14" type="ORF">LCOR_01096.1</name>
</gene>
<evidence type="ECO:0000256" key="11">
    <source>
        <dbReference type="SAM" id="SignalP"/>
    </source>
</evidence>
<evidence type="ECO:0000256" key="4">
    <source>
        <dbReference type="ARBA" id="ARBA00022801"/>
    </source>
</evidence>
<dbReference type="CDD" id="cd18801">
    <property type="entry name" value="SF2_C_FANCM_Hef"/>
    <property type="match status" value="1"/>
</dbReference>
<dbReference type="InterPro" id="IPR014001">
    <property type="entry name" value="Helicase_ATP-bd"/>
</dbReference>
<feature type="compositionally biased region" description="Polar residues" evidence="9">
    <location>
        <begin position="1290"/>
        <end position="1306"/>
    </location>
</feature>
<dbReference type="InterPro" id="IPR006935">
    <property type="entry name" value="Helicase/UvrB_N"/>
</dbReference>
<dbReference type="PANTHER" id="PTHR14025:SF20">
    <property type="entry name" value="FANCONI ANEMIA GROUP M PROTEIN"/>
    <property type="match status" value="1"/>
</dbReference>
<keyword evidence="7" id="KW-0539">Nucleus</keyword>
<dbReference type="OrthoDB" id="164902at2759"/>
<feature type="region of interest" description="Disordered" evidence="9">
    <location>
        <begin position="50"/>
        <end position="75"/>
    </location>
</feature>
<dbReference type="SMART" id="SM00490">
    <property type="entry name" value="HELICc"/>
    <property type="match status" value="1"/>
</dbReference>
<name>A0A068RH76_9FUNG</name>
<feature type="compositionally biased region" description="Basic and acidic residues" evidence="9">
    <location>
        <begin position="50"/>
        <end position="62"/>
    </location>
</feature>
<keyword evidence="11" id="KW-0732">Signal</keyword>
<evidence type="ECO:0000256" key="3">
    <source>
        <dbReference type="ARBA" id="ARBA00022741"/>
    </source>
</evidence>
<feature type="compositionally biased region" description="Polar residues" evidence="9">
    <location>
        <begin position="866"/>
        <end position="875"/>
    </location>
</feature>
<evidence type="ECO:0000256" key="5">
    <source>
        <dbReference type="ARBA" id="ARBA00022806"/>
    </source>
</evidence>
<evidence type="ECO:0000259" key="13">
    <source>
        <dbReference type="PROSITE" id="PS51194"/>
    </source>
</evidence>
<accession>A0A068RH76</accession>
<dbReference type="Pfam" id="PF04851">
    <property type="entry name" value="ResIII"/>
    <property type="match status" value="1"/>
</dbReference>
<dbReference type="InterPro" id="IPR039686">
    <property type="entry name" value="FANCM/Mph1-like_ID"/>
</dbReference>
<dbReference type="PROSITE" id="PS51194">
    <property type="entry name" value="HELICASE_CTER"/>
    <property type="match status" value="1"/>
</dbReference>
<evidence type="ECO:0000256" key="9">
    <source>
        <dbReference type="SAM" id="MobiDB-lite"/>
    </source>
</evidence>
<organism evidence="14 15">
    <name type="scientific">Lichtheimia corymbifera JMRC:FSU:9682</name>
    <dbReference type="NCBI Taxonomy" id="1263082"/>
    <lineage>
        <taxon>Eukaryota</taxon>
        <taxon>Fungi</taxon>
        <taxon>Fungi incertae sedis</taxon>
        <taxon>Mucoromycota</taxon>
        <taxon>Mucoromycotina</taxon>
        <taxon>Mucoromycetes</taxon>
        <taxon>Mucorales</taxon>
        <taxon>Lichtheimiaceae</taxon>
        <taxon>Lichtheimia</taxon>
    </lineage>
</organism>
<comment type="catalytic activity">
    <reaction evidence="8">
        <text>ATP + H2O = ADP + phosphate + H(+)</text>
        <dbReference type="Rhea" id="RHEA:13065"/>
        <dbReference type="ChEBI" id="CHEBI:15377"/>
        <dbReference type="ChEBI" id="CHEBI:15378"/>
        <dbReference type="ChEBI" id="CHEBI:30616"/>
        <dbReference type="ChEBI" id="CHEBI:43474"/>
        <dbReference type="ChEBI" id="CHEBI:456216"/>
        <dbReference type="EC" id="3.6.4.12"/>
    </reaction>
</comment>
<protein>
    <recommendedName>
        <fullName evidence="8">ATP-dependent DNA helicase</fullName>
        <ecNumber evidence="8">3.6.4.12</ecNumber>
    </recommendedName>
</protein>